<dbReference type="InterPro" id="IPR015920">
    <property type="entry name" value="Cellobiose_DH-like_cyt"/>
</dbReference>
<evidence type="ECO:0000313" key="3">
    <source>
        <dbReference type="EMBL" id="THG98699.1"/>
    </source>
</evidence>
<accession>A0A4S4KPI5</accession>
<dbReference type="SUPFAM" id="SSF49344">
    <property type="entry name" value="CBD9-like"/>
    <property type="match status" value="1"/>
</dbReference>
<keyword evidence="4" id="KW-1185">Reference proteome</keyword>
<feature type="domain" description="Cellobiose dehydrogenase-like cytochrome" evidence="2">
    <location>
        <begin position="25"/>
        <end position="195"/>
    </location>
</feature>
<feature type="signal peptide" evidence="1">
    <location>
        <begin position="1"/>
        <end position="19"/>
    </location>
</feature>
<dbReference type="CDD" id="cd09630">
    <property type="entry name" value="CDH_like_cytochrome"/>
    <property type="match status" value="1"/>
</dbReference>
<comment type="caution">
    <text evidence="3">The sequence shown here is derived from an EMBL/GenBank/DDBJ whole genome shotgun (WGS) entry which is preliminary data.</text>
</comment>
<reference evidence="3 4" key="1">
    <citation type="submission" date="2019-02" db="EMBL/GenBank/DDBJ databases">
        <title>Genome sequencing of the rare red list fungi Phlebia centrifuga.</title>
        <authorList>
            <person name="Buettner E."/>
            <person name="Kellner H."/>
        </authorList>
    </citation>
    <scope>NUCLEOTIDE SEQUENCE [LARGE SCALE GENOMIC DNA]</scope>
    <source>
        <strain evidence="3 4">DSM 108282</strain>
    </source>
</reference>
<feature type="chain" id="PRO_5021017880" description="Cellobiose dehydrogenase-like cytochrome domain-containing protein" evidence="1">
    <location>
        <begin position="20"/>
        <end position="238"/>
    </location>
</feature>
<protein>
    <recommendedName>
        <fullName evidence="2">Cellobiose dehydrogenase-like cytochrome domain-containing protein</fullName>
    </recommendedName>
</protein>
<evidence type="ECO:0000256" key="1">
    <source>
        <dbReference type="SAM" id="SignalP"/>
    </source>
</evidence>
<gene>
    <name evidence="3" type="ORF">EW026_g3528</name>
</gene>
<dbReference type="EMBL" id="SGPJ01000108">
    <property type="protein sequence ID" value="THG98699.1"/>
    <property type="molecule type" value="Genomic_DNA"/>
</dbReference>
<dbReference type="AlphaFoldDB" id="A0A4S4KPI5"/>
<dbReference type="Pfam" id="PF16010">
    <property type="entry name" value="CDH-cyt"/>
    <property type="match status" value="1"/>
</dbReference>
<sequence>MLSLKNLLATLACAGLVAAQSSSQFCDSASGICFQGYTDPEMDVTMGFVFPPVTTPPSNEFIIQLIAPITNGYTGISLGGQMANSLLFTLWPYDNEIILGPRWTSGYVLPEPYPGPETTLLPSSGINSTHIKATFRCQNCTVWEAGSMGSGDLTSFTVIAYVVATTTEPSDPADVASVIQEHDDFNFFGLDLSQCSTLVDVDSTQFIIDINLEHLGSTLVDIDSTQLIVGTNLEHLDC</sequence>
<evidence type="ECO:0000259" key="2">
    <source>
        <dbReference type="Pfam" id="PF16010"/>
    </source>
</evidence>
<proteinExistence type="predicted"/>
<keyword evidence="1" id="KW-0732">Signal</keyword>
<dbReference type="PANTHER" id="PTHR47797">
    <property type="entry name" value="DEHYDROGENASE, PUTATIVE (AFU_ORTHOLOGUE AFUA_8G05805)-RELATED"/>
    <property type="match status" value="1"/>
</dbReference>
<name>A0A4S4KPI5_9APHY</name>
<dbReference type="PANTHER" id="PTHR47797:SF5">
    <property type="entry name" value="CELLOBIOSE DEHYDROGENASE CYTOCHROME DOMAIN-CONTAINING PROTEIN"/>
    <property type="match status" value="1"/>
</dbReference>
<dbReference type="Proteomes" id="UP000309038">
    <property type="component" value="Unassembled WGS sequence"/>
</dbReference>
<dbReference type="Gene3D" id="2.60.40.1210">
    <property type="entry name" value="Cellobiose dehydrogenase, cytochrome domain"/>
    <property type="match status" value="1"/>
</dbReference>
<evidence type="ECO:0000313" key="4">
    <source>
        <dbReference type="Proteomes" id="UP000309038"/>
    </source>
</evidence>
<organism evidence="3 4">
    <name type="scientific">Hermanssonia centrifuga</name>
    <dbReference type="NCBI Taxonomy" id="98765"/>
    <lineage>
        <taxon>Eukaryota</taxon>
        <taxon>Fungi</taxon>
        <taxon>Dikarya</taxon>
        <taxon>Basidiomycota</taxon>
        <taxon>Agaricomycotina</taxon>
        <taxon>Agaricomycetes</taxon>
        <taxon>Polyporales</taxon>
        <taxon>Meruliaceae</taxon>
        <taxon>Hermanssonia</taxon>
    </lineage>
</organism>